<dbReference type="SUPFAM" id="SSF55729">
    <property type="entry name" value="Acyl-CoA N-acyltransferases (Nat)"/>
    <property type="match status" value="1"/>
</dbReference>
<dbReference type="InterPro" id="IPR016181">
    <property type="entry name" value="Acyl_CoA_acyltransferase"/>
</dbReference>
<accession>A0A1H9KPA4</accession>
<sequence length="299" mass="33683">MSTTIRRIPRKQINREKWNLAVNTEQYPSPYGLCWWLDAVTDSSWEGLIMGDYQLVLPIPFFLKVGPLALVNGAPFTQHLGPFGEGSPEEKQAIVSRVSTLRYVRKLSTLVKAPGNRFRITSRNNYELNLLPGYGRISKGYRADLRRKLRRNKLSAPVKISAEDFIRFYLDTLGEKISMSYKNQGVVHSLLLADRKYGEGACYALKAEDSGEMLGALFLAKNGSRIVNLMAASTKEGYKQNAMAVIIDSIIREYASRDILLDFEGSDIPGVASFFSGFGASRLHYYQHQDKRLVPISFP</sequence>
<dbReference type="AlphaFoldDB" id="A0A1H9KPA4"/>
<reference evidence="2" key="1">
    <citation type="submission" date="2016-10" db="EMBL/GenBank/DDBJ databases">
        <authorList>
            <person name="Varghese N."/>
            <person name="Submissions S."/>
        </authorList>
    </citation>
    <scope>NUCLEOTIDE SEQUENCE [LARGE SCALE GENOMIC DNA]</scope>
    <source>
        <strain evidence="2">DSM 24740</strain>
    </source>
</reference>
<proteinExistence type="predicted"/>
<dbReference type="OrthoDB" id="1113003at2"/>
<dbReference type="EMBL" id="FOFB01000021">
    <property type="protein sequence ID" value="SER00755.1"/>
    <property type="molecule type" value="Genomic_DNA"/>
</dbReference>
<gene>
    <name evidence="1" type="ORF">SAMN05444359_12148</name>
</gene>
<protein>
    <recommendedName>
        <fullName evidence="3">Acetyltransferase (GNAT) domain-containing protein</fullName>
    </recommendedName>
</protein>
<dbReference type="Proteomes" id="UP000199021">
    <property type="component" value="Unassembled WGS sequence"/>
</dbReference>
<name>A0A1H9KPA4_9BACT</name>
<keyword evidence="2" id="KW-1185">Reference proteome</keyword>
<dbReference type="Gene3D" id="3.40.630.30">
    <property type="match status" value="1"/>
</dbReference>
<evidence type="ECO:0000313" key="1">
    <source>
        <dbReference type="EMBL" id="SER00755.1"/>
    </source>
</evidence>
<organism evidence="1 2">
    <name type="scientific">Neolewinella agarilytica</name>
    <dbReference type="NCBI Taxonomy" id="478744"/>
    <lineage>
        <taxon>Bacteria</taxon>
        <taxon>Pseudomonadati</taxon>
        <taxon>Bacteroidota</taxon>
        <taxon>Saprospiria</taxon>
        <taxon>Saprospirales</taxon>
        <taxon>Lewinellaceae</taxon>
        <taxon>Neolewinella</taxon>
    </lineage>
</organism>
<evidence type="ECO:0000313" key="2">
    <source>
        <dbReference type="Proteomes" id="UP000199021"/>
    </source>
</evidence>
<dbReference type="InParanoid" id="A0A1H9KPA4"/>
<dbReference type="STRING" id="478744.SAMN05444359_12148"/>
<evidence type="ECO:0008006" key="3">
    <source>
        <dbReference type="Google" id="ProtNLM"/>
    </source>
</evidence>
<dbReference type="RefSeq" id="WP_090170975.1">
    <property type="nucleotide sequence ID" value="NZ_FOFB01000021.1"/>
</dbReference>